<name>A0A1V1FYB4_AGRCY</name>
<dbReference type="EMBL" id="LC225590">
    <property type="protein sequence ID" value="BAX03529.1"/>
    <property type="molecule type" value="mRNA"/>
</dbReference>
<protein>
    <submittedName>
        <fullName evidence="1">PRI4 protein</fullName>
    </submittedName>
</protein>
<proteinExistence type="evidence at transcript level"/>
<organism evidence="1">
    <name type="scientific">Agrocybe cylindracea</name>
    <name type="common">Toadstool</name>
    <name type="synonym">Pholiota aegerita</name>
    <dbReference type="NCBI Taxonomy" id="1593264"/>
    <lineage>
        <taxon>Eukaryota</taxon>
        <taxon>Fungi</taxon>
        <taxon>Dikarya</taxon>
        <taxon>Basidiomycota</taxon>
        <taxon>Agaricomycotina</taxon>
        <taxon>Agaricomycetes</taxon>
        <taxon>Agaricomycetidae</taxon>
        <taxon>Agaricales</taxon>
        <taxon>Agaricineae</taxon>
        <taxon>Bolbitiaceae</taxon>
        <taxon>Cyclocybe</taxon>
    </lineage>
</organism>
<reference evidence="1" key="1">
    <citation type="submission" date="2017-03" db="EMBL/GenBank/DDBJ databases">
        <title>cDNA cloning and expression analysis of Pri4 from Agrocybe cylindrace.</title>
        <authorList>
            <person name="Hashimoto M."/>
            <person name="Iwata M."/>
            <person name="Matsumoto T."/>
            <person name="Ando S."/>
        </authorList>
    </citation>
    <scope>NUCLEOTIDE SEQUENCE</scope>
</reference>
<sequence length="116" mass="12330">MSNTSFATIKAEDNAIYSKFTVKGAMWNNPADHDEGSVPITFNANSDVAVPKFYSADKSLALLYDTFTAGYDTFRGNIGGGKIFFKTGKGITVKGDITGGPTEGQNFVGSGTWIQA</sequence>
<accession>A0A1V1FYB4</accession>
<evidence type="ECO:0000313" key="1">
    <source>
        <dbReference type="EMBL" id="BAX03529.1"/>
    </source>
</evidence>
<dbReference type="AlphaFoldDB" id="A0A1V1FYB4"/>